<keyword evidence="5 8" id="KW-0812">Transmembrane</keyword>
<dbReference type="PANTHER" id="PTHR31595">
    <property type="entry name" value="LONG-CHAIN-ALCOHOL O-FATTY-ACYLTRANSFERASE 3-RELATED"/>
    <property type="match status" value="1"/>
</dbReference>
<evidence type="ECO:0000256" key="8">
    <source>
        <dbReference type="SAM" id="Phobius"/>
    </source>
</evidence>
<dbReference type="OrthoDB" id="1077582at2759"/>
<organism evidence="10 11">
    <name type="scientific">Ceraceosorus bombacis</name>
    <dbReference type="NCBI Taxonomy" id="401625"/>
    <lineage>
        <taxon>Eukaryota</taxon>
        <taxon>Fungi</taxon>
        <taxon>Dikarya</taxon>
        <taxon>Basidiomycota</taxon>
        <taxon>Ustilaginomycotina</taxon>
        <taxon>Exobasidiomycetes</taxon>
        <taxon>Ceraceosorales</taxon>
        <taxon>Ceraceosoraceae</taxon>
        <taxon>Ceraceosorus</taxon>
    </lineage>
</organism>
<dbReference type="InterPro" id="IPR044851">
    <property type="entry name" value="Wax_synthase"/>
</dbReference>
<dbReference type="Proteomes" id="UP000054845">
    <property type="component" value="Unassembled WGS sequence"/>
</dbReference>
<keyword evidence="4" id="KW-0808">Transferase</keyword>
<dbReference type="GO" id="GO:0008374">
    <property type="term" value="F:O-acyltransferase activity"/>
    <property type="evidence" value="ECO:0007669"/>
    <property type="project" value="InterPro"/>
</dbReference>
<comment type="pathway">
    <text evidence="2">Secondary metabolite biosynthesis.</text>
</comment>
<accession>A0A0P1BKA5</accession>
<comment type="similarity">
    <text evidence="3">Belongs to the wax synthase family.</text>
</comment>
<feature type="transmembrane region" description="Helical" evidence="8">
    <location>
        <begin position="210"/>
        <end position="228"/>
    </location>
</feature>
<evidence type="ECO:0000256" key="6">
    <source>
        <dbReference type="ARBA" id="ARBA00022989"/>
    </source>
</evidence>
<dbReference type="Pfam" id="PF13813">
    <property type="entry name" value="MBOAT_2"/>
    <property type="match status" value="1"/>
</dbReference>
<keyword evidence="7 8" id="KW-0472">Membrane</keyword>
<evidence type="ECO:0000313" key="11">
    <source>
        <dbReference type="Proteomes" id="UP000054845"/>
    </source>
</evidence>
<feature type="transmembrane region" description="Helical" evidence="8">
    <location>
        <begin position="364"/>
        <end position="386"/>
    </location>
</feature>
<name>A0A0P1BKA5_9BASI</name>
<comment type="subcellular location">
    <subcellularLocation>
        <location evidence="1">Membrane</location>
        <topology evidence="1">Multi-pass membrane protein</topology>
    </subcellularLocation>
</comment>
<evidence type="ECO:0000259" key="9">
    <source>
        <dbReference type="Pfam" id="PF13813"/>
    </source>
</evidence>
<evidence type="ECO:0000256" key="4">
    <source>
        <dbReference type="ARBA" id="ARBA00022679"/>
    </source>
</evidence>
<dbReference type="GO" id="GO:0016020">
    <property type="term" value="C:membrane"/>
    <property type="evidence" value="ECO:0007669"/>
    <property type="project" value="UniProtKB-SubCell"/>
</dbReference>
<sequence>MSFRGRMTRLGLMLVTLYFVIDWALNRHYTFGSTIRDTAFGALAWHLFAKTLDVGLVYDLEGKPPPRWCVPVWQRVEDGRGNEASVAVRNGKRTKHHVAHSSAAKPCFWQRTPLPGRPAWARQQKIIPQQWKLLDLPTRAADRALWALDVMFMRRLGTSWLFIEEMRALEWSKSKLEHAGAVQSEARRTGQALPRYKAELQPFGYSEGSWWYAILDASLFAWAIVYVSQSHVPVKSQWDFYHLPFAQQAALTLCVGVIIGMPAALPEMIFIPLTQIWPLNLPATAIIPTFRDVGRSRSLSELWGFRWHTISKRDFVRLSRLLPIGGSRNKAALLIKVFFWSGLFHSILLTRVTPPPSLSDAWSIYRIFFLPGPMLFFLSQAFLILFEQSVSAPLLRLLGAYPASREIPPWKGALIQVGMNLWTWTAMLATGRWLAAEVVGWNLFDRQQILTMRPAAQLRDYTDFFRRNLA</sequence>
<keyword evidence="11" id="KW-1185">Reference proteome</keyword>
<dbReference type="STRING" id="401625.A0A0P1BKA5"/>
<evidence type="ECO:0000256" key="1">
    <source>
        <dbReference type="ARBA" id="ARBA00004141"/>
    </source>
</evidence>
<feature type="domain" description="Wax synthase" evidence="9">
    <location>
        <begin position="288"/>
        <end position="365"/>
    </location>
</feature>
<dbReference type="AlphaFoldDB" id="A0A0P1BKA5"/>
<dbReference type="PANTHER" id="PTHR31595:SF57">
    <property type="entry name" value="OS04G0481900 PROTEIN"/>
    <property type="match status" value="1"/>
</dbReference>
<dbReference type="GO" id="GO:0006629">
    <property type="term" value="P:lipid metabolic process"/>
    <property type="evidence" value="ECO:0007669"/>
    <property type="project" value="InterPro"/>
</dbReference>
<feature type="transmembrane region" description="Helical" evidence="8">
    <location>
        <begin position="333"/>
        <end position="352"/>
    </location>
</feature>
<dbReference type="EMBL" id="CCYA01000318">
    <property type="protein sequence ID" value="CEH16606.1"/>
    <property type="molecule type" value="Genomic_DNA"/>
</dbReference>
<evidence type="ECO:0000256" key="7">
    <source>
        <dbReference type="ARBA" id="ARBA00023136"/>
    </source>
</evidence>
<evidence type="ECO:0000256" key="5">
    <source>
        <dbReference type="ARBA" id="ARBA00022692"/>
    </source>
</evidence>
<feature type="transmembrane region" description="Helical" evidence="8">
    <location>
        <begin position="240"/>
        <end position="263"/>
    </location>
</feature>
<dbReference type="InterPro" id="IPR032805">
    <property type="entry name" value="Wax_synthase_dom"/>
</dbReference>
<keyword evidence="6 8" id="KW-1133">Transmembrane helix</keyword>
<protein>
    <recommendedName>
        <fullName evidence="9">Wax synthase domain-containing protein</fullName>
    </recommendedName>
</protein>
<evidence type="ECO:0000256" key="2">
    <source>
        <dbReference type="ARBA" id="ARBA00005179"/>
    </source>
</evidence>
<evidence type="ECO:0000313" key="10">
    <source>
        <dbReference type="EMBL" id="CEH16606.1"/>
    </source>
</evidence>
<reference evidence="10 11" key="1">
    <citation type="submission" date="2014-09" db="EMBL/GenBank/DDBJ databases">
        <authorList>
            <person name="Magalhaes I.L.F."/>
            <person name="Oliveira U."/>
            <person name="Santos F.R."/>
            <person name="Vidigal T.H.D.A."/>
            <person name="Brescovit A.D."/>
            <person name="Santos A.J."/>
        </authorList>
    </citation>
    <scope>NUCLEOTIDE SEQUENCE [LARGE SCALE GENOMIC DNA]</scope>
</reference>
<proteinExistence type="inferred from homology"/>
<evidence type="ECO:0000256" key="3">
    <source>
        <dbReference type="ARBA" id="ARBA00007282"/>
    </source>
</evidence>